<protein>
    <submittedName>
        <fullName evidence="1">Uncharacterized protein</fullName>
    </submittedName>
</protein>
<name>A0A644TVB2_9ZZZZ</name>
<dbReference type="AlphaFoldDB" id="A0A644TVB2"/>
<sequence>MTHILHYNTHAERRYFTGKNREMYDLVGLNGNIVSFSPTGTAAFLASISKPFYIDPQTHAFQHDTIHLKTKGSRKNQELHFKPSIVKLANDRLGEPFSNVINNDIPLSPDVFYNSNGTLNSSLITRICRNVISFQSKFLIDSIDDETRDFLDNPNDLLPHFYIAPYFFLSSILWEKWLAINIAAYRISKDLYRDKPVYLELVLSQAILPNIQDICDQIVRDIADVDGILLWIDGNAEEELTRLEVANYIHLLHCLRRKTNTIINIHGGYLSSLLCHNDLKNNLSGIGHSANYGEHREVVPVGGGIPRARFYLQKAHSRLHFSDAADIVINKNWHTSKDLYQNNVCSCIKCDELIKQYGTPEAAFNAYGDSNVTVVPFKGSILRFEYPTPEAKEAGIMHYLYNKKYEIDSLNNHSLIELLSKMESDYQEISSVKGSEFADYLEIWRLELLQALDS</sequence>
<proteinExistence type="predicted"/>
<reference evidence="1" key="1">
    <citation type="submission" date="2019-08" db="EMBL/GenBank/DDBJ databases">
        <authorList>
            <person name="Kucharzyk K."/>
            <person name="Murdoch R.W."/>
            <person name="Higgins S."/>
            <person name="Loffler F."/>
        </authorList>
    </citation>
    <scope>NUCLEOTIDE SEQUENCE</scope>
</reference>
<dbReference type="EMBL" id="VSSQ01000053">
    <property type="protein sequence ID" value="MPL70589.1"/>
    <property type="molecule type" value="Genomic_DNA"/>
</dbReference>
<evidence type="ECO:0000313" key="1">
    <source>
        <dbReference type="EMBL" id="MPL70589.1"/>
    </source>
</evidence>
<gene>
    <name evidence="1" type="ORF">SDC9_16347</name>
</gene>
<organism evidence="1">
    <name type="scientific">bioreactor metagenome</name>
    <dbReference type="NCBI Taxonomy" id="1076179"/>
    <lineage>
        <taxon>unclassified sequences</taxon>
        <taxon>metagenomes</taxon>
        <taxon>ecological metagenomes</taxon>
    </lineage>
</organism>
<comment type="caution">
    <text evidence="1">The sequence shown here is derived from an EMBL/GenBank/DDBJ whole genome shotgun (WGS) entry which is preliminary data.</text>
</comment>
<accession>A0A644TVB2</accession>